<gene>
    <name evidence="2" type="ORF">NQ318_023129</name>
</gene>
<keyword evidence="3" id="KW-1185">Reference proteome</keyword>
<dbReference type="AlphaFoldDB" id="A0AAV8Y537"/>
<evidence type="ECO:0000313" key="3">
    <source>
        <dbReference type="Proteomes" id="UP001162162"/>
    </source>
</evidence>
<dbReference type="EMBL" id="JAPWTK010000190">
    <property type="protein sequence ID" value="KAJ8946278.1"/>
    <property type="molecule type" value="Genomic_DNA"/>
</dbReference>
<reference evidence="2" key="1">
    <citation type="journal article" date="2023" name="Insect Mol. Biol.">
        <title>Genome sequencing provides insights into the evolution of gene families encoding plant cell wall-degrading enzymes in longhorned beetles.</title>
        <authorList>
            <person name="Shin N.R."/>
            <person name="Okamura Y."/>
            <person name="Kirsch R."/>
            <person name="Pauchet Y."/>
        </authorList>
    </citation>
    <scope>NUCLEOTIDE SEQUENCE</scope>
    <source>
        <strain evidence="2">AMC_N1</strain>
    </source>
</reference>
<name>A0AAV8Y537_9CUCU</name>
<feature type="non-terminal residue" evidence="2">
    <location>
        <position position="108"/>
    </location>
</feature>
<feature type="compositionally biased region" description="Acidic residues" evidence="1">
    <location>
        <begin position="19"/>
        <end position="32"/>
    </location>
</feature>
<protein>
    <submittedName>
        <fullName evidence="2">Uncharacterized protein</fullName>
    </submittedName>
</protein>
<feature type="compositionally biased region" description="Polar residues" evidence="1">
    <location>
        <begin position="48"/>
        <end position="58"/>
    </location>
</feature>
<comment type="caution">
    <text evidence="2">The sequence shown here is derived from an EMBL/GenBank/DDBJ whole genome shotgun (WGS) entry which is preliminary data.</text>
</comment>
<accession>A0AAV8Y537</accession>
<organism evidence="2 3">
    <name type="scientific">Aromia moschata</name>
    <dbReference type="NCBI Taxonomy" id="1265417"/>
    <lineage>
        <taxon>Eukaryota</taxon>
        <taxon>Metazoa</taxon>
        <taxon>Ecdysozoa</taxon>
        <taxon>Arthropoda</taxon>
        <taxon>Hexapoda</taxon>
        <taxon>Insecta</taxon>
        <taxon>Pterygota</taxon>
        <taxon>Neoptera</taxon>
        <taxon>Endopterygota</taxon>
        <taxon>Coleoptera</taxon>
        <taxon>Polyphaga</taxon>
        <taxon>Cucujiformia</taxon>
        <taxon>Chrysomeloidea</taxon>
        <taxon>Cerambycidae</taxon>
        <taxon>Cerambycinae</taxon>
        <taxon>Callichromatini</taxon>
        <taxon>Aromia</taxon>
    </lineage>
</organism>
<dbReference type="Proteomes" id="UP001162162">
    <property type="component" value="Unassembled WGS sequence"/>
</dbReference>
<proteinExistence type="predicted"/>
<sequence>MKSWVNCICKVCGLKSTSEEEDSKYDVDDSQDEPPSPAHSHTSSTHAYSNLPSPSYDSQLMPPPAVNRDLKPKRKLSDSHSISSNPEPPFSQERSLGRQEIEASDSFT</sequence>
<evidence type="ECO:0000256" key="1">
    <source>
        <dbReference type="SAM" id="MobiDB-lite"/>
    </source>
</evidence>
<evidence type="ECO:0000313" key="2">
    <source>
        <dbReference type="EMBL" id="KAJ8946278.1"/>
    </source>
</evidence>
<feature type="compositionally biased region" description="Low complexity" evidence="1">
    <location>
        <begin position="38"/>
        <end position="47"/>
    </location>
</feature>
<feature type="region of interest" description="Disordered" evidence="1">
    <location>
        <begin position="17"/>
        <end position="108"/>
    </location>
</feature>